<reference evidence="1 2" key="1">
    <citation type="submission" date="2021-06" db="EMBL/GenBank/DDBJ databases">
        <title>Caerostris darwini draft genome.</title>
        <authorList>
            <person name="Kono N."/>
            <person name="Arakawa K."/>
        </authorList>
    </citation>
    <scope>NUCLEOTIDE SEQUENCE [LARGE SCALE GENOMIC DNA]</scope>
</reference>
<proteinExistence type="predicted"/>
<comment type="caution">
    <text evidence="1">The sequence shown here is derived from an EMBL/GenBank/DDBJ whole genome shotgun (WGS) entry which is preliminary data.</text>
</comment>
<protein>
    <submittedName>
        <fullName evidence="1">Uncharacterized protein</fullName>
    </submittedName>
</protein>
<gene>
    <name evidence="1" type="ORF">CDAR_506231</name>
</gene>
<evidence type="ECO:0000313" key="2">
    <source>
        <dbReference type="Proteomes" id="UP001054837"/>
    </source>
</evidence>
<evidence type="ECO:0000313" key="1">
    <source>
        <dbReference type="EMBL" id="GIY29711.1"/>
    </source>
</evidence>
<dbReference type="Proteomes" id="UP001054837">
    <property type="component" value="Unassembled WGS sequence"/>
</dbReference>
<dbReference type="AlphaFoldDB" id="A0AAV4SAN7"/>
<organism evidence="1 2">
    <name type="scientific">Caerostris darwini</name>
    <dbReference type="NCBI Taxonomy" id="1538125"/>
    <lineage>
        <taxon>Eukaryota</taxon>
        <taxon>Metazoa</taxon>
        <taxon>Ecdysozoa</taxon>
        <taxon>Arthropoda</taxon>
        <taxon>Chelicerata</taxon>
        <taxon>Arachnida</taxon>
        <taxon>Araneae</taxon>
        <taxon>Araneomorphae</taxon>
        <taxon>Entelegynae</taxon>
        <taxon>Araneoidea</taxon>
        <taxon>Araneidae</taxon>
        <taxon>Caerostris</taxon>
    </lineage>
</organism>
<name>A0AAV4SAN7_9ARAC</name>
<dbReference type="EMBL" id="BPLQ01007370">
    <property type="protein sequence ID" value="GIY29711.1"/>
    <property type="molecule type" value="Genomic_DNA"/>
</dbReference>
<sequence length="105" mass="11230">MTTENTKQQQQQRHAANVIRTRGCKGAAKSKSFLGDVKGGGMTNGKRDSSINFHSCLYPSVVKVTPIVNGTHLQKAVRVSAGNLECPSHSCIDAEGELLESAMSQ</sequence>
<keyword evidence="2" id="KW-1185">Reference proteome</keyword>
<accession>A0AAV4SAN7</accession>